<dbReference type="RefSeq" id="WP_264091711.1">
    <property type="nucleotide sequence ID" value="NZ_JAMPJT010000047.1"/>
</dbReference>
<sequence>MKLINPLKSNQSVNLNTLIMLIIRCVLCIFFMAMIGCFLGRLIVFLKANILFFDWKKDVFYSLKVGASAGTLAGIGIWIKAKLQERKARKESAK</sequence>
<keyword evidence="1" id="KW-0472">Membrane</keyword>
<keyword evidence="1" id="KW-1133">Transmembrane helix</keyword>
<evidence type="ECO:0000313" key="4">
    <source>
        <dbReference type="Proteomes" id="UP001165568"/>
    </source>
</evidence>
<organism evidence="2 5">
    <name type="scientific">Brenneria izbisi</name>
    <dbReference type="NCBI Taxonomy" id="2939450"/>
    <lineage>
        <taxon>Bacteria</taxon>
        <taxon>Pseudomonadati</taxon>
        <taxon>Pseudomonadota</taxon>
        <taxon>Gammaproteobacteria</taxon>
        <taxon>Enterobacterales</taxon>
        <taxon>Pectobacteriaceae</taxon>
        <taxon>Brenneria</taxon>
    </lineage>
</organism>
<proteinExistence type="predicted"/>
<accession>A0AA41Y7B0</accession>
<evidence type="ECO:0000313" key="3">
    <source>
        <dbReference type="EMBL" id="MCV9884072.1"/>
    </source>
</evidence>
<evidence type="ECO:0000313" key="2">
    <source>
        <dbReference type="EMBL" id="MCV9880651.1"/>
    </source>
</evidence>
<comment type="caution">
    <text evidence="2">The sequence shown here is derived from an EMBL/GenBank/DDBJ whole genome shotgun (WGS) entry which is preliminary data.</text>
</comment>
<feature type="transmembrane region" description="Helical" evidence="1">
    <location>
        <begin position="21"/>
        <end position="44"/>
    </location>
</feature>
<name>A0AA41Y7B0_9GAMM</name>
<keyword evidence="1" id="KW-0812">Transmembrane</keyword>
<dbReference type="Proteomes" id="UP001165569">
    <property type="component" value="Unassembled WGS sequence"/>
</dbReference>
<evidence type="ECO:0000313" key="5">
    <source>
        <dbReference type="Proteomes" id="UP001165569"/>
    </source>
</evidence>
<dbReference type="EMBL" id="JAMPJT010000047">
    <property type="protein sequence ID" value="MCV9880651.1"/>
    <property type="molecule type" value="Genomic_DNA"/>
</dbReference>
<gene>
    <name evidence="2" type="ORF">NC803_17700</name>
    <name evidence="3" type="ORF">NC856_17695</name>
</gene>
<dbReference type="AlphaFoldDB" id="A0AA41Y7B0"/>
<evidence type="ECO:0000256" key="1">
    <source>
        <dbReference type="SAM" id="Phobius"/>
    </source>
</evidence>
<dbReference type="Proteomes" id="UP001165568">
    <property type="component" value="Unassembled WGS sequence"/>
</dbReference>
<feature type="transmembrane region" description="Helical" evidence="1">
    <location>
        <begin position="59"/>
        <end position="79"/>
    </location>
</feature>
<keyword evidence="4" id="KW-1185">Reference proteome</keyword>
<dbReference type="EMBL" id="JAMPJU010000053">
    <property type="protein sequence ID" value="MCV9884072.1"/>
    <property type="molecule type" value="Genomic_DNA"/>
</dbReference>
<protein>
    <submittedName>
        <fullName evidence="2">Uncharacterized protein</fullName>
    </submittedName>
</protein>
<reference evidence="2" key="1">
    <citation type="submission" date="2022-04" db="EMBL/GenBank/DDBJ databases">
        <title>Brenneria sp. isolated from walnut trees in Serbia.</title>
        <authorList>
            <person name="Gasic K."/>
            <person name="Zlatkovic N."/>
            <person name="Kuzmanovic N."/>
        </authorList>
    </citation>
    <scope>NUCLEOTIDE SEQUENCE</scope>
    <source>
        <strain evidence="3">KBI 423</strain>
        <strain evidence="2">KBI 447</strain>
    </source>
</reference>